<dbReference type="InterPro" id="IPR044099">
    <property type="entry name" value="Dcp2_NUDIX"/>
</dbReference>
<feature type="domain" description="Nudix hydrolase" evidence="10">
    <location>
        <begin position="115"/>
        <end position="244"/>
    </location>
</feature>
<keyword evidence="6" id="KW-0378">Hydrolase</keyword>
<comment type="caution">
    <text evidence="11">The sequence shown here is derived from an EMBL/GenBank/DDBJ whole genome shotgun (WGS) entry which is preliminary data.</text>
</comment>
<dbReference type="PROSITE" id="PS51462">
    <property type="entry name" value="NUDIX"/>
    <property type="match status" value="1"/>
</dbReference>
<dbReference type="InterPro" id="IPR020084">
    <property type="entry name" value="NUDIX_hydrolase_CS"/>
</dbReference>
<protein>
    <recommendedName>
        <fullName evidence="10">Nudix hydrolase domain-containing protein</fullName>
    </recommendedName>
</protein>
<keyword evidence="8" id="KW-0464">Manganese</keyword>
<proteinExistence type="inferred from homology"/>
<dbReference type="GO" id="GO:0005737">
    <property type="term" value="C:cytoplasm"/>
    <property type="evidence" value="ECO:0007669"/>
    <property type="project" value="UniProtKB-SubCell"/>
</dbReference>
<feature type="compositionally biased region" description="Basic residues" evidence="9">
    <location>
        <begin position="351"/>
        <end position="361"/>
    </location>
</feature>
<gene>
    <name evidence="11" type="ORF">PECAL_1P25350</name>
</gene>
<dbReference type="GO" id="GO:0000290">
    <property type="term" value="P:deadenylation-dependent decapping of nuclear-transcribed mRNA"/>
    <property type="evidence" value="ECO:0007669"/>
    <property type="project" value="InterPro"/>
</dbReference>
<dbReference type="CDD" id="cd03672">
    <property type="entry name" value="NUDIX_Dcp2p_Nudt20"/>
    <property type="match status" value="1"/>
</dbReference>
<feature type="compositionally biased region" description="Polar residues" evidence="9">
    <location>
        <begin position="276"/>
        <end position="285"/>
    </location>
</feature>
<dbReference type="PANTHER" id="PTHR23114:SF17">
    <property type="entry name" value="M7GPPPN-MRNA HYDROLASE"/>
    <property type="match status" value="1"/>
</dbReference>
<evidence type="ECO:0000256" key="5">
    <source>
        <dbReference type="ARBA" id="ARBA00022723"/>
    </source>
</evidence>
<dbReference type="GO" id="GO:0000184">
    <property type="term" value="P:nuclear-transcribed mRNA catabolic process, nonsense-mediated decay"/>
    <property type="evidence" value="ECO:0007669"/>
    <property type="project" value="InterPro"/>
</dbReference>
<comment type="subcellular location">
    <subcellularLocation>
        <location evidence="2">Cytoplasm</location>
    </subcellularLocation>
</comment>
<dbReference type="Pfam" id="PF00293">
    <property type="entry name" value="NUDIX"/>
    <property type="match status" value="1"/>
</dbReference>
<dbReference type="Proteomes" id="UP000789595">
    <property type="component" value="Unassembled WGS sequence"/>
</dbReference>
<dbReference type="Gene3D" id="3.90.79.10">
    <property type="entry name" value="Nucleoside Triphosphate Pyrophosphohydrolase"/>
    <property type="match status" value="1"/>
</dbReference>
<evidence type="ECO:0000256" key="9">
    <source>
        <dbReference type="SAM" id="MobiDB-lite"/>
    </source>
</evidence>
<evidence type="ECO:0000256" key="1">
    <source>
        <dbReference type="ARBA" id="ARBA00001936"/>
    </source>
</evidence>
<organism evidence="11 12">
    <name type="scientific">Pelagomonas calceolata</name>
    <dbReference type="NCBI Taxonomy" id="35677"/>
    <lineage>
        <taxon>Eukaryota</taxon>
        <taxon>Sar</taxon>
        <taxon>Stramenopiles</taxon>
        <taxon>Ochrophyta</taxon>
        <taxon>Pelagophyceae</taxon>
        <taxon>Pelagomonadales</taxon>
        <taxon>Pelagomonadaceae</taxon>
        <taxon>Pelagomonas</taxon>
    </lineage>
</organism>
<dbReference type="InterPro" id="IPR000086">
    <property type="entry name" value="NUDIX_hydrolase_dom"/>
</dbReference>
<evidence type="ECO:0000256" key="6">
    <source>
        <dbReference type="ARBA" id="ARBA00022801"/>
    </source>
</evidence>
<dbReference type="InterPro" id="IPR015797">
    <property type="entry name" value="NUDIX_hydrolase-like_dom_sf"/>
</dbReference>
<keyword evidence="4" id="KW-0963">Cytoplasm</keyword>
<dbReference type="AlphaFoldDB" id="A0A8J2SCK8"/>
<dbReference type="PANTHER" id="PTHR23114">
    <property type="entry name" value="M7GPPPN-MRNA HYDROLASE"/>
    <property type="match status" value="1"/>
</dbReference>
<reference evidence="11" key="1">
    <citation type="submission" date="2021-11" db="EMBL/GenBank/DDBJ databases">
        <authorList>
            <consortium name="Genoscope - CEA"/>
            <person name="William W."/>
        </authorList>
    </citation>
    <scope>NUCLEOTIDE SEQUENCE</scope>
</reference>
<dbReference type="GO" id="GO:0003723">
    <property type="term" value="F:RNA binding"/>
    <property type="evidence" value="ECO:0007669"/>
    <property type="project" value="UniProtKB-KW"/>
</dbReference>
<sequence length="379" mass="42357">MVRKYIGNGQWADVPGTAPTKTTTNLDLDAALEEVATRFLVHLPDSELQSGDRLFFQIEQAHWFYEDFLADADGSSLPHLHLRKFASKLFNSVELLKPLKAHYEELFDEFRAYKGKIPVCGCVLLDPSLTKVVLVQNWAKTSWGLPKGKLNQNEKKSECAKREVGEETGYDVLMDLDEHEALELVNQDQHAAMFCVPDVDPSFDFQPRVRKEISNVKFFPLDQLPAKQWGVGQFVPKIKRWVKQYKKKRKGLPIVEDDTPPASPSRPVPPPLSPSQVERSLEASSSNDRIMKAFDDALAPHLEAARRELEEALVEAEASYSNGHSPETDLEPTPPPRPGGGGWAAPGASTTKRKKKTKKKVAAPPPPPSRQNDDEEGYA</sequence>
<dbReference type="SUPFAM" id="SSF140586">
    <property type="entry name" value="Dcp2 domain-like"/>
    <property type="match status" value="1"/>
</dbReference>
<dbReference type="PROSITE" id="PS00893">
    <property type="entry name" value="NUDIX_BOX"/>
    <property type="match status" value="1"/>
</dbReference>
<dbReference type="Pfam" id="PF05026">
    <property type="entry name" value="DCP2"/>
    <property type="match status" value="1"/>
</dbReference>
<dbReference type="InterPro" id="IPR036189">
    <property type="entry name" value="DCP2_BoxA_sf"/>
</dbReference>
<comment type="cofactor">
    <cofactor evidence="1">
        <name>Mn(2+)</name>
        <dbReference type="ChEBI" id="CHEBI:29035"/>
    </cofactor>
</comment>
<evidence type="ECO:0000313" key="11">
    <source>
        <dbReference type="EMBL" id="CAH0366064.1"/>
    </source>
</evidence>
<evidence type="ECO:0000256" key="3">
    <source>
        <dbReference type="ARBA" id="ARBA00005279"/>
    </source>
</evidence>
<accession>A0A8J2SCK8</accession>
<feature type="region of interest" description="Disordered" evidence="9">
    <location>
        <begin position="252"/>
        <end position="285"/>
    </location>
</feature>
<evidence type="ECO:0000256" key="4">
    <source>
        <dbReference type="ARBA" id="ARBA00022490"/>
    </source>
</evidence>
<keyword evidence="12" id="KW-1185">Reference proteome</keyword>
<dbReference type="InterPro" id="IPR007722">
    <property type="entry name" value="DCP2_BoxA"/>
</dbReference>
<feature type="compositionally biased region" description="Pro residues" evidence="9">
    <location>
        <begin position="261"/>
        <end position="273"/>
    </location>
</feature>
<name>A0A8J2SCK8_9STRA</name>
<dbReference type="GO" id="GO:0140933">
    <property type="term" value="F:5'-(N(7)-methylguanosine 5'-triphospho)-[mRNA] hydrolase activity"/>
    <property type="evidence" value="ECO:0007669"/>
    <property type="project" value="InterPro"/>
</dbReference>
<dbReference type="Gene3D" id="1.10.10.1050">
    <property type="entry name" value="Dcp2, box A domain"/>
    <property type="match status" value="1"/>
</dbReference>
<dbReference type="OrthoDB" id="18996at2759"/>
<evidence type="ECO:0000256" key="8">
    <source>
        <dbReference type="ARBA" id="ARBA00023211"/>
    </source>
</evidence>
<evidence type="ECO:0000259" key="10">
    <source>
        <dbReference type="PROSITE" id="PS51462"/>
    </source>
</evidence>
<comment type="similarity">
    <text evidence="3">Belongs to the Nudix hydrolase family. DCP2 subfamily.</text>
</comment>
<dbReference type="FunFam" id="3.90.79.10:FF:000003">
    <property type="entry name" value="M7GpppN-mRNA hydrolase isoform 2"/>
    <property type="match status" value="1"/>
</dbReference>
<dbReference type="GO" id="GO:0030145">
    <property type="term" value="F:manganese ion binding"/>
    <property type="evidence" value="ECO:0007669"/>
    <property type="project" value="InterPro"/>
</dbReference>
<evidence type="ECO:0000313" key="12">
    <source>
        <dbReference type="Proteomes" id="UP000789595"/>
    </source>
</evidence>
<dbReference type="SMART" id="SM01125">
    <property type="entry name" value="DCP2"/>
    <property type="match status" value="1"/>
</dbReference>
<feature type="region of interest" description="Disordered" evidence="9">
    <location>
        <begin position="313"/>
        <end position="379"/>
    </location>
</feature>
<dbReference type="EMBL" id="CAKKNE010000001">
    <property type="protein sequence ID" value="CAH0366064.1"/>
    <property type="molecule type" value="Genomic_DNA"/>
</dbReference>
<evidence type="ECO:0000256" key="2">
    <source>
        <dbReference type="ARBA" id="ARBA00004496"/>
    </source>
</evidence>
<keyword evidence="7" id="KW-0694">RNA-binding</keyword>
<dbReference type="SUPFAM" id="SSF55811">
    <property type="entry name" value="Nudix"/>
    <property type="match status" value="1"/>
</dbReference>
<keyword evidence="5" id="KW-0479">Metal-binding</keyword>
<evidence type="ECO:0000256" key="7">
    <source>
        <dbReference type="ARBA" id="ARBA00022884"/>
    </source>
</evidence>